<protein>
    <submittedName>
        <fullName evidence="2">Uncharacterized protein</fullName>
    </submittedName>
</protein>
<dbReference type="Proteomes" id="UP000233837">
    <property type="component" value="Unassembled WGS sequence"/>
</dbReference>
<sequence>MVASNLLHLAPPVALEEFEGGSPRERLVYIRDLEIESLQEFNALDLPNLLKGVLRLCLLLGLVTILFYAIRSFGLYFFPVRMGLGSGLRCSEILAVWLLFFCPTLVGGDLLVLFGLSSYSLVGIFSVMALGLFLIFASLGIHVVSYFFFEYGQQHYPFLYWTCLE</sequence>
<name>A0A2I0WCP3_9ASPA</name>
<keyword evidence="1" id="KW-0812">Transmembrane</keyword>
<keyword evidence="1" id="KW-0472">Membrane</keyword>
<feature type="transmembrane region" description="Helical" evidence="1">
    <location>
        <begin position="94"/>
        <end position="116"/>
    </location>
</feature>
<accession>A0A2I0WCP3</accession>
<keyword evidence="3" id="KW-1185">Reference proteome</keyword>
<evidence type="ECO:0000313" key="2">
    <source>
        <dbReference type="EMBL" id="PKU73436.1"/>
    </source>
</evidence>
<feature type="transmembrane region" description="Helical" evidence="1">
    <location>
        <begin position="53"/>
        <end position="73"/>
    </location>
</feature>
<feature type="transmembrane region" description="Helical" evidence="1">
    <location>
        <begin position="122"/>
        <end position="149"/>
    </location>
</feature>
<reference evidence="2 3" key="1">
    <citation type="journal article" date="2016" name="Sci. Rep.">
        <title>The Dendrobium catenatum Lindl. genome sequence provides insights into polysaccharide synthase, floral development and adaptive evolution.</title>
        <authorList>
            <person name="Zhang G.Q."/>
            <person name="Xu Q."/>
            <person name="Bian C."/>
            <person name="Tsai W.C."/>
            <person name="Yeh C.M."/>
            <person name="Liu K.W."/>
            <person name="Yoshida K."/>
            <person name="Zhang L.S."/>
            <person name="Chang S.B."/>
            <person name="Chen F."/>
            <person name="Shi Y."/>
            <person name="Su Y.Y."/>
            <person name="Zhang Y.Q."/>
            <person name="Chen L.J."/>
            <person name="Yin Y."/>
            <person name="Lin M."/>
            <person name="Huang H."/>
            <person name="Deng H."/>
            <person name="Wang Z.W."/>
            <person name="Zhu S.L."/>
            <person name="Zhao X."/>
            <person name="Deng C."/>
            <person name="Niu S.C."/>
            <person name="Huang J."/>
            <person name="Wang M."/>
            <person name="Liu G.H."/>
            <person name="Yang H.J."/>
            <person name="Xiao X.J."/>
            <person name="Hsiao Y.Y."/>
            <person name="Wu W.L."/>
            <person name="Chen Y.Y."/>
            <person name="Mitsuda N."/>
            <person name="Ohme-Takagi M."/>
            <person name="Luo Y.B."/>
            <person name="Van de Peer Y."/>
            <person name="Liu Z.J."/>
        </authorList>
    </citation>
    <scope>NUCLEOTIDE SEQUENCE [LARGE SCALE GENOMIC DNA]</scope>
    <source>
        <tissue evidence="2">The whole plant</tissue>
    </source>
</reference>
<dbReference type="EMBL" id="KZ502744">
    <property type="protein sequence ID" value="PKU73436.1"/>
    <property type="molecule type" value="Genomic_DNA"/>
</dbReference>
<dbReference type="AlphaFoldDB" id="A0A2I0WCP3"/>
<gene>
    <name evidence="2" type="ORF">MA16_Dca013892</name>
</gene>
<evidence type="ECO:0000256" key="1">
    <source>
        <dbReference type="SAM" id="Phobius"/>
    </source>
</evidence>
<organism evidence="2 3">
    <name type="scientific">Dendrobium catenatum</name>
    <dbReference type="NCBI Taxonomy" id="906689"/>
    <lineage>
        <taxon>Eukaryota</taxon>
        <taxon>Viridiplantae</taxon>
        <taxon>Streptophyta</taxon>
        <taxon>Embryophyta</taxon>
        <taxon>Tracheophyta</taxon>
        <taxon>Spermatophyta</taxon>
        <taxon>Magnoliopsida</taxon>
        <taxon>Liliopsida</taxon>
        <taxon>Asparagales</taxon>
        <taxon>Orchidaceae</taxon>
        <taxon>Epidendroideae</taxon>
        <taxon>Malaxideae</taxon>
        <taxon>Dendrobiinae</taxon>
        <taxon>Dendrobium</taxon>
    </lineage>
</organism>
<evidence type="ECO:0000313" key="3">
    <source>
        <dbReference type="Proteomes" id="UP000233837"/>
    </source>
</evidence>
<proteinExistence type="predicted"/>
<keyword evidence="1" id="KW-1133">Transmembrane helix</keyword>
<reference evidence="2 3" key="2">
    <citation type="journal article" date="2017" name="Nature">
        <title>The Apostasia genome and the evolution of orchids.</title>
        <authorList>
            <person name="Zhang G.Q."/>
            <person name="Liu K.W."/>
            <person name="Li Z."/>
            <person name="Lohaus R."/>
            <person name="Hsiao Y.Y."/>
            <person name="Niu S.C."/>
            <person name="Wang J.Y."/>
            <person name="Lin Y.C."/>
            <person name="Xu Q."/>
            <person name="Chen L.J."/>
            <person name="Yoshida K."/>
            <person name="Fujiwara S."/>
            <person name="Wang Z.W."/>
            <person name="Zhang Y.Q."/>
            <person name="Mitsuda N."/>
            <person name="Wang M."/>
            <person name="Liu G.H."/>
            <person name="Pecoraro L."/>
            <person name="Huang H.X."/>
            <person name="Xiao X.J."/>
            <person name="Lin M."/>
            <person name="Wu X.Y."/>
            <person name="Wu W.L."/>
            <person name="Chen Y.Y."/>
            <person name="Chang S.B."/>
            <person name="Sakamoto S."/>
            <person name="Ohme-Takagi M."/>
            <person name="Yagi M."/>
            <person name="Zeng S.J."/>
            <person name="Shen C.Y."/>
            <person name="Yeh C.M."/>
            <person name="Luo Y.B."/>
            <person name="Tsai W.C."/>
            <person name="Van de Peer Y."/>
            <person name="Liu Z.J."/>
        </authorList>
    </citation>
    <scope>NUCLEOTIDE SEQUENCE [LARGE SCALE GENOMIC DNA]</scope>
    <source>
        <tissue evidence="2">The whole plant</tissue>
    </source>
</reference>